<keyword evidence="2" id="KW-1185">Reference proteome</keyword>
<gene>
    <name evidence="1" type="ORF">EDD36DRAFT_155088</name>
</gene>
<evidence type="ECO:0000313" key="2">
    <source>
        <dbReference type="Proteomes" id="UP001203852"/>
    </source>
</evidence>
<accession>A0AAN6E4U1</accession>
<organism evidence="1 2">
    <name type="scientific">Exophiala viscosa</name>
    <dbReference type="NCBI Taxonomy" id="2486360"/>
    <lineage>
        <taxon>Eukaryota</taxon>
        <taxon>Fungi</taxon>
        <taxon>Dikarya</taxon>
        <taxon>Ascomycota</taxon>
        <taxon>Pezizomycotina</taxon>
        <taxon>Eurotiomycetes</taxon>
        <taxon>Chaetothyriomycetidae</taxon>
        <taxon>Chaetothyriales</taxon>
        <taxon>Herpotrichiellaceae</taxon>
        <taxon>Exophiala</taxon>
    </lineage>
</organism>
<dbReference type="SUPFAM" id="SSF160104">
    <property type="entry name" value="Acetoacetate decarboxylase-like"/>
    <property type="match status" value="1"/>
</dbReference>
<dbReference type="Gene3D" id="2.40.400.10">
    <property type="entry name" value="Acetoacetate decarboxylase-like"/>
    <property type="match status" value="1"/>
</dbReference>
<dbReference type="InterPro" id="IPR010451">
    <property type="entry name" value="Acetoacetate_decarboxylase"/>
</dbReference>
<dbReference type="Proteomes" id="UP001203852">
    <property type="component" value="Unassembled WGS sequence"/>
</dbReference>
<dbReference type="AlphaFoldDB" id="A0AAN6E4U1"/>
<reference evidence="1" key="1">
    <citation type="journal article" date="2022" name="bioRxiv">
        <title>Deciphering the potential niche of two novel black yeast fungi from a biological soil crust based on their genomes, phenotypes, and melanin regulation.</title>
        <authorList>
            <consortium name="DOE Joint Genome Institute"/>
            <person name="Carr E.C."/>
            <person name="Barton Q."/>
            <person name="Grambo S."/>
            <person name="Sullivan M."/>
            <person name="Renfro C.M."/>
            <person name="Kuo A."/>
            <person name="Pangilinan J."/>
            <person name="Lipzen A."/>
            <person name="Keymanesh K."/>
            <person name="Savage E."/>
            <person name="Barry K."/>
            <person name="Grigoriev I.V."/>
            <person name="Riekhof W.R."/>
            <person name="Harris S.S."/>
        </authorList>
    </citation>
    <scope>NUCLEOTIDE SEQUENCE</scope>
    <source>
        <strain evidence="1">JF 03-4F</strain>
    </source>
</reference>
<dbReference type="Pfam" id="PF06314">
    <property type="entry name" value="ADC"/>
    <property type="match status" value="1"/>
</dbReference>
<sequence>MSFVASRERLEFFRELSRNPSYSQEGISVEFTTTFEFIKSVVPPTFETADEPTGLISISTWESNVCGSYELSSVSVRCKVDGETGYYVLNLIVSEDVAITWGRESWGEIKKQGKPRLFRSGTRRRGYCERRGVRLIEMEADFDRDLASETSEWLSFEVKAFPGTLGSPSQGLHCDPILITLRVVDHNVKRATGKGRLVLRGTRSDPLHTIPVKSVGDFQYSSGPSEWRLKNERFLCPADAYLPYFVGRHYDDVADPMLGQACTLDRTHPQLASDPEVYKVQELTST</sequence>
<comment type="caution">
    <text evidence="1">The sequence shown here is derived from an EMBL/GenBank/DDBJ whole genome shotgun (WGS) entry which is preliminary data.</text>
</comment>
<name>A0AAN6E4U1_9EURO</name>
<evidence type="ECO:0000313" key="1">
    <source>
        <dbReference type="EMBL" id="KAI1617147.1"/>
    </source>
</evidence>
<proteinExistence type="predicted"/>
<dbReference type="InterPro" id="IPR023375">
    <property type="entry name" value="ADC_dom_sf"/>
</dbReference>
<dbReference type="GO" id="GO:0016829">
    <property type="term" value="F:lyase activity"/>
    <property type="evidence" value="ECO:0007669"/>
    <property type="project" value="InterPro"/>
</dbReference>
<protein>
    <submittedName>
        <fullName evidence="1">Acetoacetate decarboxylase-domain-containing protein</fullName>
    </submittedName>
</protein>
<dbReference type="EMBL" id="MU404351">
    <property type="protein sequence ID" value="KAI1617147.1"/>
    <property type="molecule type" value="Genomic_DNA"/>
</dbReference>